<dbReference type="GO" id="GO:0016763">
    <property type="term" value="F:pentosyltransferase activity"/>
    <property type="evidence" value="ECO:0007669"/>
    <property type="project" value="TreeGrafter"/>
</dbReference>
<sequence>MPYKNRRSSYSTFILIFVALKIVLNLFAISHFGFHRDELLHLVLGDHLDWGYKEVPPFIALLAKITLNVFGDSVFAARIFSTIAGGLIIWLTGQITVELGGRRFAITLACLALIFSPAFAASGYLFQPVVFDQLWWVVTVWLFARYLNTANVKYLYWLGVAVGVGMLTKYTMAFFTASLIVGILISRERKLLFNKHVIYSAIVALLIFLPNIIWQFVHHLPVIHHMQELRETQLDYVKPADFIIEQVLVNGVALFVWLTGFCFLLFSFKLRRFRYLSIAYILIFLFLLQMNGKDYYLFGAYPMLFAAGGFAFERMLKRNYYVLRTTAILLFVVPNVLLLPLVLPILSLNKTVTFIKSTNERLPFLKFLTRWEDQKQHPLTQDYADMLGWDEMAQKAGEAYHSLTPEQQKHTQLYADNYGQAGALHHYRHQYNLPEVTSLNSSFQLWAADSLSAHYIIYVDDDDNVERRLAPLIESYRETGHVTNPLAREHNSRIYILINPSPKLNEVYKAELAKKRLQ</sequence>
<feature type="transmembrane region" description="Helical" evidence="8">
    <location>
        <begin position="197"/>
        <end position="217"/>
    </location>
</feature>
<dbReference type="GO" id="GO:0005886">
    <property type="term" value="C:plasma membrane"/>
    <property type="evidence" value="ECO:0007669"/>
    <property type="project" value="UniProtKB-SubCell"/>
</dbReference>
<dbReference type="Pfam" id="PF13231">
    <property type="entry name" value="PMT_2"/>
    <property type="match status" value="1"/>
</dbReference>
<organism evidence="11 12">
    <name type="scientific">Mucilaginibacter phyllosphaerae</name>
    <dbReference type="NCBI Taxonomy" id="1812349"/>
    <lineage>
        <taxon>Bacteria</taxon>
        <taxon>Pseudomonadati</taxon>
        <taxon>Bacteroidota</taxon>
        <taxon>Sphingobacteriia</taxon>
        <taxon>Sphingobacteriales</taxon>
        <taxon>Sphingobacteriaceae</taxon>
        <taxon>Mucilaginibacter</taxon>
    </lineage>
</organism>
<evidence type="ECO:0000313" key="13">
    <source>
        <dbReference type="Proteomes" id="UP000583101"/>
    </source>
</evidence>
<feature type="domain" description="Glycosyltransferase RgtA/B/C/D-like" evidence="9">
    <location>
        <begin position="55"/>
        <end position="214"/>
    </location>
</feature>
<dbReference type="Proteomes" id="UP000297248">
    <property type="component" value="Unassembled WGS sequence"/>
</dbReference>
<proteinExistence type="predicted"/>
<keyword evidence="4 11" id="KW-0808">Transferase</keyword>
<dbReference type="OrthoDB" id="9813729at2"/>
<evidence type="ECO:0000256" key="7">
    <source>
        <dbReference type="ARBA" id="ARBA00023136"/>
    </source>
</evidence>
<dbReference type="InterPro" id="IPR038731">
    <property type="entry name" value="RgtA/B/C-like"/>
</dbReference>
<keyword evidence="6 8" id="KW-1133">Transmembrane helix</keyword>
<name>A0A4Y8A853_9SPHI</name>
<evidence type="ECO:0000313" key="12">
    <source>
        <dbReference type="Proteomes" id="UP000297248"/>
    </source>
</evidence>
<protein>
    <submittedName>
        <fullName evidence="11">Glycosyltransferase family 39 protein</fullName>
    </submittedName>
</protein>
<reference evidence="10 13" key="3">
    <citation type="submission" date="2020-08" db="EMBL/GenBank/DDBJ databases">
        <title>Genomic Encyclopedia of Type Strains, Phase IV (KMG-IV): sequencing the most valuable type-strain genomes for metagenomic binning, comparative biology and taxonomic classification.</title>
        <authorList>
            <person name="Goeker M."/>
        </authorList>
    </citation>
    <scope>NUCLEOTIDE SEQUENCE [LARGE SCALE GENOMIC DNA]</scope>
    <source>
        <strain evidence="10 13">DSM 100995</strain>
    </source>
</reference>
<comment type="subcellular location">
    <subcellularLocation>
        <location evidence="1">Cell membrane</location>
        <topology evidence="1">Multi-pass membrane protein</topology>
    </subcellularLocation>
</comment>
<dbReference type="AlphaFoldDB" id="A0A4Y8A853"/>
<dbReference type="PANTHER" id="PTHR33908">
    <property type="entry name" value="MANNOSYLTRANSFERASE YKCB-RELATED"/>
    <property type="match status" value="1"/>
</dbReference>
<feature type="transmembrane region" description="Helical" evidence="8">
    <location>
        <begin position="296"/>
        <end position="316"/>
    </location>
</feature>
<feature type="transmembrane region" description="Helical" evidence="8">
    <location>
        <begin position="104"/>
        <end position="126"/>
    </location>
</feature>
<evidence type="ECO:0000256" key="4">
    <source>
        <dbReference type="ARBA" id="ARBA00022679"/>
    </source>
</evidence>
<reference evidence="11" key="2">
    <citation type="submission" date="2019-03" db="EMBL/GenBank/DDBJ databases">
        <authorList>
            <person name="Yan Y.-Q."/>
            <person name="Du Z.-J."/>
        </authorList>
    </citation>
    <scope>NUCLEOTIDE SEQUENCE</scope>
    <source>
        <strain evidence="11">PP-F2FG21</strain>
    </source>
</reference>
<accession>A0A4Y8A853</accession>
<feature type="transmembrane region" description="Helical" evidence="8">
    <location>
        <begin position="273"/>
        <end position="290"/>
    </location>
</feature>
<evidence type="ECO:0000256" key="3">
    <source>
        <dbReference type="ARBA" id="ARBA00022676"/>
    </source>
</evidence>
<comment type="caution">
    <text evidence="11">The sequence shown here is derived from an EMBL/GenBank/DDBJ whole genome shotgun (WGS) entry which is preliminary data.</text>
</comment>
<feature type="transmembrane region" description="Helical" evidence="8">
    <location>
        <begin position="328"/>
        <end position="348"/>
    </location>
</feature>
<feature type="transmembrane region" description="Helical" evidence="8">
    <location>
        <begin position="75"/>
        <end position="92"/>
    </location>
</feature>
<evidence type="ECO:0000256" key="2">
    <source>
        <dbReference type="ARBA" id="ARBA00022475"/>
    </source>
</evidence>
<keyword evidence="2" id="KW-1003">Cell membrane</keyword>
<feature type="transmembrane region" description="Helical" evidence="8">
    <location>
        <begin position="12"/>
        <end position="34"/>
    </location>
</feature>
<gene>
    <name evidence="11" type="ORF">E2R65_16360</name>
    <name evidence="10" type="ORF">GGR35_003204</name>
</gene>
<evidence type="ECO:0000256" key="6">
    <source>
        <dbReference type="ARBA" id="ARBA00022989"/>
    </source>
</evidence>
<dbReference type="PANTHER" id="PTHR33908:SF11">
    <property type="entry name" value="MEMBRANE PROTEIN"/>
    <property type="match status" value="1"/>
</dbReference>
<keyword evidence="5 8" id="KW-0812">Transmembrane</keyword>
<keyword evidence="13" id="KW-1185">Reference proteome</keyword>
<dbReference type="EMBL" id="SNQG01000006">
    <property type="protein sequence ID" value="TEW64588.1"/>
    <property type="molecule type" value="Genomic_DNA"/>
</dbReference>
<dbReference type="RefSeq" id="WP_134337563.1">
    <property type="nucleotide sequence ID" value="NZ_BMCZ01000006.1"/>
</dbReference>
<evidence type="ECO:0000256" key="8">
    <source>
        <dbReference type="SAM" id="Phobius"/>
    </source>
</evidence>
<feature type="transmembrane region" description="Helical" evidence="8">
    <location>
        <begin position="154"/>
        <end position="185"/>
    </location>
</feature>
<evidence type="ECO:0000313" key="10">
    <source>
        <dbReference type="EMBL" id="MBB3970581.1"/>
    </source>
</evidence>
<dbReference type="EMBL" id="JACIEG010000006">
    <property type="protein sequence ID" value="MBB3970581.1"/>
    <property type="molecule type" value="Genomic_DNA"/>
</dbReference>
<evidence type="ECO:0000313" key="11">
    <source>
        <dbReference type="EMBL" id="TEW64588.1"/>
    </source>
</evidence>
<dbReference type="GO" id="GO:0009103">
    <property type="term" value="P:lipopolysaccharide biosynthetic process"/>
    <property type="evidence" value="ECO:0007669"/>
    <property type="project" value="UniProtKB-ARBA"/>
</dbReference>
<feature type="transmembrane region" description="Helical" evidence="8">
    <location>
        <begin position="247"/>
        <end position="266"/>
    </location>
</feature>
<keyword evidence="7 8" id="KW-0472">Membrane</keyword>
<evidence type="ECO:0000256" key="1">
    <source>
        <dbReference type="ARBA" id="ARBA00004651"/>
    </source>
</evidence>
<reference evidence="11 12" key="1">
    <citation type="journal article" date="2016" name="Int. J. Syst. Evol. Microbiol.">
        <title>Proposal of Mucilaginibacter phyllosphaerae sp. nov. isolated from the phyllosphere of Galium album.</title>
        <authorList>
            <person name="Aydogan E.L."/>
            <person name="Busse H.J."/>
            <person name="Moser G."/>
            <person name="Muller C."/>
            <person name="Kampfer P."/>
            <person name="Glaeser S.P."/>
        </authorList>
    </citation>
    <scope>NUCLEOTIDE SEQUENCE [LARGE SCALE GENOMIC DNA]</scope>
    <source>
        <strain evidence="11 12">PP-F2FG21</strain>
    </source>
</reference>
<dbReference type="Proteomes" id="UP000583101">
    <property type="component" value="Unassembled WGS sequence"/>
</dbReference>
<evidence type="ECO:0000259" key="9">
    <source>
        <dbReference type="Pfam" id="PF13231"/>
    </source>
</evidence>
<evidence type="ECO:0000256" key="5">
    <source>
        <dbReference type="ARBA" id="ARBA00022692"/>
    </source>
</evidence>
<dbReference type="InterPro" id="IPR050297">
    <property type="entry name" value="LipidA_mod_glycosyltrf_83"/>
</dbReference>
<keyword evidence="3" id="KW-0328">Glycosyltransferase</keyword>